<gene>
    <name evidence="2" type="ORF">FB564_3739</name>
</gene>
<reference evidence="2 3" key="1">
    <citation type="submission" date="2019-06" db="EMBL/GenBank/DDBJ databases">
        <title>Sequencing the genomes of 1000 actinobacteria strains.</title>
        <authorList>
            <person name="Klenk H.-P."/>
        </authorList>
    </citation>
    <scope>NUCLEOTIDE SEQUENCE [LARGE SCALE GENOMIC DNA]</scope>
    <source>
        <strain evidence="2 3">DSM 44819</strain>
    </source>
</reference>
<comment type="caution">
    <text evidence="2">The sequence shown here is derived from an EMBL/GenBank/DDBJ whole genome shotgun (WGS) entry which is preliminary data.</text>
</comment>
<dbReference type="Proteomes" id="UP000315983">
    <property type="component" value="Unassembled WGS sequence"/>
</dbReference>
<proteinExistence type="predicted"/>
<feature type="signal peptide" evidence="1">
    <location>
        <begin position="1"/>
        <end position="29"/>
    </location>
</feature>
<accession>A0A542XRW2</accession>
<sequence length="66" mass="6624">MRTAQIFRLGAAIGIAGATALAPMAAAQAGPPTMKALPRLPTAVIPTLPMTDTHAQLMARASPASS</sequence>
<dbReference type="AlphaFoldDB" id="A0A542XRW2"/>
<evidence type="ECO:0000256" key="1">
    <source>
        <dbReference type="SAM" id="SignalP"/>
    </source>
</evidence>
<organism evidence="2 3">
    <name type="scientific">Salinispora arenicola</name>
    <dbReference type="NCBI Taxonomy" id="168697"/>
    <lineage>
        <taxon>Bacteria</taxon>
        <taxon>Bacillati</taxon>
        <taxon>Actinomycetota</taxon>
        <taxon>Actinomycetes</taxon>
        <taxon>Micromonosporales</taxon>
        <taxon>Micromonosporaceae</taxon>
        <taxon>Salinispora</taxon>
    </lineage>
</organism>
<evidence type="ECO:0000313" key="3">
    <source>
        <dbReference type="Proteomes" id="UP000315983"/>
    </source>
</evidence>
<name>A0A542XRW2_SALAC</name>
<dbReference type="EMBL" id="VFOL01000001">
    <property type="protein sequence ID" value="TQL38539.1"/>
    <property type="molecule type" value="Genomic_DNA"/>
</dbReference>
<evidence type="ECO:0000313" key="2">
    <source>
        <dbReference type="EMBL" id="TQL38539.1"/>
    </source>
</evidence>
<protein>
    <submittedName>
        <fullName evidence="2">Uncharacterized protein</fullName>
    </submittedName>
</protein>
<feature type="chain" id="PRO_5022053545" evidence="1">
    <location>
        <begin position="30"/>
        <end position="66"/>
    </location>
</feature>
<keyword evidence="1" id="KW-0732">Signal</keyword>